<dbReference type="Gene3D" id="1.25.40.390">
    <property type="match status" value="1"/>
</dbReference>
<proteinExistence type="inferred from homology"/>
<evidence type="ECO:0000256" key="6">
    <source>
        <dbReference type="SAM" id="SignalP"/>
    </source>
</evidence>
<organism evidence="9 10">
    <name type="scientific">Pedobacter suwonensis</name>
    <dbReference type="NCBI Taxonomy" id="332999"/>
    <lineage>
        <taxon>Bacteria</taxon>
        <taxon>Pseudomonadati</taxon>
        <taxon>Bacteroidota</taxon>
        <taxon>Sphingobacteriia</taxon>
        <taxon>Sphingobacteriales</taxon>
        <taxon>Sphingobacteriaceae</taxon>
        <taxon>Pedobacter</taxon>
    </lineage>
</organism>
<keyword evidence="5" id="KW-0998">Cell outer membrane</keyword>
<dbReference type="GO" id="GO:0009279">
    <property type="term" value="C:cell outer membrane"/>
    <property type="evidence" value="ECO:0007669"/>
    <property type="project" value="UniProtKB-SubCell"/>
</dbReference>
<evidence type="ECO:0000256" key="1">
    <source>
        <dbReference type="ARBA" id="ARBA00004442"/>
    </source>
</evidence>
<keyword evidence="10" id="KW-1185">Reference proteome</keyword>
<dbReference type="PROSITE" id="PS51257">
    <property type="entry name" value="PROKAR_LIPOPROTEIN"/>
    <property type="match status" value="1"/>
</dbReference>
<dbReference type="SUPFAM" id="SSF48452">
    <property type="entry name" value="TPR-like"/>
    <property type="match status" value="1"/>
</dbReference>
<dbReference type="RefSeq" id="WP_244278857.1">
    <property type="nucleotide sequence ID" value="NZ_FOJM01000015.1"/>
</dbReference>
<evidence type="ECO:0000256" key="4">
    <source>
        <dbReference type="ARBA" id="ARBA00023136"/>
    </source>
</evidence>
<keyword evidence="4" id="KW-0472">Membrane</keyword>
<evidence type="ECO:0000313" key="10">
    <source>
        <dbReference type="Proteomes" id="UP000198836"/>
    </source>
</evidence>
<dbReference type="EMBL" id="FOJM01000015">
    <property type="protein sequence ID" value="SFA56115.1"/>
    <property type="molecule type" value="Genomic_DNA"/>
</dbReference>
<dbReference type="InterPro" id="IPR011990">
    <property type="entry name" value="TPR-like_helical_dom_sf"/>
</dbReference>
<feature type="domain" description="RagB/SusD" evidence="7">
    <location>
        <begin position="298"/>
        <end position="490"/>
    </location>
</feature>
<dbReference type="Proteomes" id="UP000198836">
    <property type="component" value="Unassembled WGS sequence"/>
</dbReference>
<dbReference type="Pfam" id="PF07980">
    <property type="entry name" value="SusD_RagB"/>
    <property type="match status" value="1"/>
</dbReference>
<evidence type="ECO:0000259" key="8">
    <source>
        <dbReference type="Pfam" id="PF14322"/>
    </source>
</evidence>
<evidence type="ECO:0000256" key="2">
    <source>
        <dbReference type="ARBA" id="ARBA00006275"/>
    </source>
</evidence>
<accession>A0A1I0TWK4</accession>
<keyword evidence="3 6" id="KW-0732">Signal</keyword>
<dbReference type="Pfam" id="PF14322">
    <property type="entry name" value="SusD-like_3"/>
    <property type="match status" value="1"/>
</dbReference>
<name>A0A1I0TWK4_9SPHI</name>
<dbReference type="InterPro" id="IPR033985">
    <property type="entry name" value="SusD-like_N"/>
</dbReference>
<feature type="domain" description="SusD-like N-terminal" evidence="8">
    <location>
        <begin position="54"/>
        <end position="227"/>
    </location>
</feature>
<evidence type="ECO:0000259" key="7">
    <source>
        <dbReference type="Pfam" id="PF07980"/>
    </source>
</evidence>
<gene>
    <name evidence="9" type="ORF">SAMN04488511_115121</name>
</gene>
<dbReference type="InterPro" id="IPR012944">
    <property type="entry name" value="SusD_RagB_dom"/>
</dbReference>
<feature type="chain" id="PRO_5011784147" evidence="6">
    <location>
        <begin position="23"/>
        <end position="490"/>
    </location>
</feature>
<evidence type="ECO:0000256" key="3">
    <source>
        <dbReference type="ARBA" id="ARBA00022729"/>
    </source>
</evidence>
<dbReference type="CDD" id="cd08977">
    <property type="entry name" value="SusD"/>
    <property type="match status" value="1"/>
</dbReference>
<dbReference type="STRING" id="332999.SAMN04488511_115121"/>
<dbReference type="AlphaFoldDB" id="A0A1I0TWK4"/>
<sequence length="490" mass="54189">MKKNINIQSCLVATALSAMLFAASCKKDFLNVPPQGQQPSITFWKTGDDALKGVNAIYANLRSWDNVAFNAIAIESTGSDEADKGSTPTDATFFNLFDQFTVTSTQGSLEGFWNGQYQNINLCNQVLDKIPNISMDESLKNRYLAEAKFVRAYSYFRLVRAYGNVVLRLHLPRDNSEYNLPQSDKATVYAQIEKDLTEAAAVLPQSYPATDLGRATKGAALGMKAKVAMYQKKWADVLALTNQVMTLGYDLFPDYEKGFREANENSVESLFEVQASLIQGNAAASNSQYSQVQGVAGVMGWGFNTPSAELEAAYETGDPRKDATILFRGETTPQGDLVPTSVPNPRYNQKSYVPFNTRISGFNEGAQQNIRVLRFADILLMNAEAANELGNPTQALTSLNRVRKRARGSNPAILPDVTTTDQTALRTAIWKERQVELAMENDRYFDVIRQGRALTVFGPKGWKANKNEVWPIPQTEIDLSGGLLKQNPGY</sequence>
<protein>
    <submittedName>
        <fullName evidence="9">Starch-binding associating with outer membrane</fullName>
    </submittedName>
</protein>
<reference evidence="10" key="1">
    <citation type="submission" date="2016-10" db="EMBL/GenBank/DDBJ databases">
        <authorList>
            <person name="Varghese N."/>
            <person name="Submissions S."/>
        </authorList>
    </citation>
    <scope>NUCLEOTIDE SEQUENCE [LARGE SCALE GENOMIC DNA]</scope>
    <source>
        <strain evidence="10">DSM 18130</strain>
    </source>
</reference>
<evidence type="ECO:0000256" key="5">
    <source>
        <dbReference type="ARBA" id="ARBA00023237"/>
    </source>
</evidence>
<feature type="signal peptide" evidence="6">
    <location>
        <begin position="1"/>
        <end position="22"/>
    </location>
</feature>
<comment type="subcellular location">
    <subcellularLocation>
        <location evidence="1">Cell outer membrane</location>
    </subcellularLocation>
</comment>
<evidence type="ECO:0000313" key="9">
    <source>
        <dbReference type="EMBL" id="SFA56115.1"/>
    </source>
</evidence>
<comment type="similarity">
    <text evidence="2">Belongs to the SusD family.</text>
</comment>